<dbReference type="STRING" id="29655.A0A0K9P2P5"/>
<evidence type="ECO:0000256" key="1">
    <source>
        <dbReference type="ARBA" id="ARBA00022737"/>
    </source>
</evidence>
<keyword evidence="4" id="KW-0732">Signal</keyword>
<evidence type="ECO:0000313" key="6">
    <source>
        <dbReference type="EMBL" id="KMZ63239.1"/>
    </source>
</evidence>
<protein>
    <submittedName>
        <fullName evidence="6">Tetratricopeptide repeat-containing protein</fullName>
    </submittedName>
</protein>
<gene>
    <name evidence="6" type="ORF">ZOSMA_41G00830</name>
</gene>
<dbReference type="EMBL" id="LFYR01001258">
    <property type="protein sequence ID" value="KMZ63239.1"/>
    <property type="molecule type" value="Genomic_DNA"/>
</dbReference>
<dbReference type="PANTHER" id="PTHR46035:SF1">
    <property type="entry name" value="TETRATRICOPEPTIDE REPEAT PROTEIN 4"/>
    <property type="match status" value="1"/>
</dbReference>
<feature type="domain" description="Cns1/TTC4 wheel" evidence="5">
    <location>
        <begin position="245"/>
        <end position="313"/>
    </location>
</feature>
<dbReference type="AlphaFoldDB" id="A0A0K9P2P5"/>
<dbReference type="GO" id="GO:0051879">
    <property type="term" value="F:Hsp90 protein binding"/>
    <property type="evidence" value="ECO:0000318"/>
    <property type="project" value="GO_Central"/>
</dbReference>
<dbReference type="OMA" id="WRAAQCA"/>
<accession>A0A0K9P2P5</accession>
<proteinExistence type="inferred from homology"/>
<keyword evidence="7" id="KW-1185">Reference proteome</keyword>
<dbReference type="GO" id="GO:0006457">
    <property type="term" value="P:protein folding"/>
    <property type="evidence" value="ECO:0000318"/>
    <property type="project" value="GO_Central"/>
</dbReference>
<dbReference type="SUPFAM" id="SSF48452">
    <property type="entry name" value="TPR-like"/>
    <property type="match status" value="1"/>
</dbReference>
<keyword evidence="2" id="KW-0802">TPR repeat</keyword>
<dbReference type="SMART" id="SM00028">
    <property type="entry name" value="TPR"/>
    <property type="match status" value="3"/>
</dbReference>
<keyword evidence="1" id="KW-0677">Repeat</keyword>
<dbReference type="CDD" id="cd21377">
    <property type="entry name" value="CTWD_Cns1-like"/>
    <property type="match status" value="1"/>
</dbReference>
<dbReference type="OrthoDB" id="420195at2759"/>
<name>A0A0K9P2P5_ZOSMR</name>
<dbReference type="PANTHER" id="PTHR46035">
    <property type="entry name" value="TETRATRICOPEPTIDE REPEAT PROTEIN 4"/>
    <property type="match status" value="1"/>
</dbReference>
<dbReference type="Proteomes" id="UP000036987">
    <property type="component" value="Unassembled WGS sequence"/>
</dbReference>
<evidence type="ECO:0000256" key="4">
    <source>
        <dbReference type="SAM" id="SignalP"/>
    </source>
</evidence>
<evidence type="ECO:0000256" key="3">
    <source>
        <dbReference type="ARBA" id="ARBA00023602"/>
    </source>
</evidence>
<dbReference type="Gene3D" id="1.25.40.10">
    <property type="entry name" value="Tetratricopeptide repeat domain"/>
    <property type="match status" value="1"/>
</dbReference>
<dbReference type="GO" id="GO:0030544">
    <property type="term" value="F:Hsp70 protein binding"/>
    <property type="evidence" value="ECO:0000318"/>
    <property type="project" value="GO_Central"/>
</dbReference>
<dbReference type="GO" id="GO:0005634">
    <property type="term" value="C:nucleus"/>
    <property type="evidence" value="ECO:0000318"/>
    <property type="project" value="GO_Central"/>
</dbReference>
<feature type="signal peptide" evidence="4">
    <location>
        <begin position="1"/>
        <end position="17"/>
    </location>
</feature>
<organism evidence="6 7">
    <name type="scientific">Zostera marina</name>
    <name type="common">Eelgrass</name>
    <dbReference type="NCBI Taxonomy" id="29655"/>
    <lineage>
        <taxon>Eukaryota</taxon>
        <taxon>Viridiplantae</taxon>
        <taxon>Streptophyta</taxon>
        <taxon>Embryophyta</taxon>
        <taxon>Tracheophyta</taxon>
        <taxon>Spermatophyta</taxon>
        <taxon>Magnoliopsida</taxon>
        <taxon>Liliopsida</taxon>
        <taxon>Zosteraceae</taxon>
        <taxon>Zostera</taxon>
    </lineage>
</organism>
<evidence type="ECO:0000256" key="2">
    <source>
        <dbReference type="ARBA" id="ARBA00022803"/>
    </source>
</evidence>
<comment type="similarity">
    <text evidence="3">Belongs to the TTC4 family.</text>
</comment>
<feature type="chain" id="PRO_5005527397" evidence="4">
    <location>
        <begin position="18"/>
        <end position="407"/>
    </location>
</feature>
<sequence>MFMRGWILDFLSASSKSILWSFVVIRIGDQLLCLCVGGKRKWNNTMALFMDTASDPLTESERADIVAIAAIKESAAIEFKEQGNRYVKMGKKHYSDAIDHYTKAIDQKALGDLETSVLFANRAQVNLMLGNYRRALEDAKEAINLCRTNTKAIYRAAKACFYLNLLSEALSFCKIGLEQSPYNGDLGKLETQVNSRIREDQNRMVLVSDAVSSAKCLVSALENREIKLGKALYQELTSLRKPTLDKNNVIHWPVLLLYAEVMSTDFIEDFCETDLLSEHLDMMYSESCEPLHWDKDSNYNRNAVEVYYQAGSGKPVSRNEVVHYFLEGTPGAHEESIYDENEQLENHTRNNNLIKRSKKWMKVNEKKSLAEILRQEDYIIPGIPAFYIVSKTSAFYKEFKAGKWNPP</sequence>
<dbReference type="InterPro" id="IPR019734">
    <property type="entry name" value="TPR_rpt"/>
</dbReference>
<evidence type="ECO:0000259" key="5">
    <source>
        <dbReference type="Pfam" id="PF18972"/>
    </source>
</evidence>
<dbReference type="Pfam" id="PF18972">
    <property type="entry name" value="Wheel"/>
    <property type="match status" value="1"/>
</dbReference>
<reference evidence="7" key="1">
    <citation type="journal article" date="2016" name="Nature">
        <title>The genome of the seagrass Zostera marina reveals angiosperm adaptation to the sea.</title>
        <authorList>
            <person name="Olsen J.L."/>
            <person name="Rouze P."/>
            <person name="Verhelst B."/>
            <person name="Lin Y.-C."/>
            <person name="Bayer T."/>
            <person name="Collen J."/>
            <person name="Dattolo E."/>
            <person name="De Paoli E."/>
            <person name="Dittami S."/>
            <person name="Maumus F."/>
            <person name="Michel G."/>
            <person name="Kersting A."/>
            <person name="Lauritano C."/>
            <person name="Lohaus R."/>
            <person name="Toepel M."/>
            <person name="Tonon T."/>
            <person name="Vanneste K."/>
            <person name="Amirebrahimi M."/>
            <person name="Brakel J."/>
            <person name="Bostroem C."/>
            <person name="Chovatia M."/>
            <person name="Grimwood J."/>
            <person name="Jenkins J.W."/>
            <person name="Jueterbock A."/>
            <person name="Mraz A."/>
            <person name="Stam W.T."/>
            <person name="Tice H."/>
            <person name="Bornberg-Bauer E."/>
            <person name="Green P.J."/>
            <person name="Pearson G.A."/>
            <person name="Procaccini G."/>
            <person name="Duarte C.M."/>
            <person name="Schmutz J."/>
            <person name="Reusch T.B.H."/>
            <person name="Van de Peer Y."/>
        </authorList>
    </citation>
    <scope>NUCLEOTIDE SEQUENCE [LARGE SCALE GENOMIC DNA]</scope>
    <source>
        <strain evidence="7">cv. Finnish</strain>
    </source>
</reference>
<evidence type="ECO:0000313" key="7">
    <source>
        <dbReference type="Proteomes" id="UP000036987"/>
    </source>
</evidence>
<dbReference type="InterPro" id="IPR011990">
    <property type="entry name" value="TPR-like_helical_dom_sf"/>
</dbReference>
<comment type="caution">
    <text evidence="6">The sequence shown here is derived from an EMBL/GenBank/DDBJ whole genome shotgun (WGS) entry which is preliminary data.</text>
</comment>
<dbReference type="InterPro" id="IPR044059">
    <property type="entry name" value="Csn1/TTC4_wheel"/>
</dbReference>